<name>A0A6G9Y3K6_NOCBR</name>
<dbReference type="InterPro" id="IPR000792">
    <property type="entry name" value="Tscrpt_reg_LuxR_C"/>
</dbReference>
<proteinExistence type="predicted"/>
<evidence type="ECO:0000313" key="3">
    <source>
        <dbReference type="Proteomes" id="UP000501705"/>
    </source>
</evidence>
<dbReference type="SUPFAM" id="SSF46894">
    <property type="entry name" value="C-terminal effector domain of the bipartite response regulators"/>
    <property type="match status" value="1"/>
</dbReference>
<feature type="domain" description="HTH luxR-type" evidence="1">
    <location>
        <begin position="8"/>
        <end position="65"/>
    </location>
</feature>
<protein>
    <submittedName>
        <fullName evidence="2">DNA-binding response regulator</fullName>
    </submittedName>
</protein>
<dbReference type="Gene3D" id="1.10.10.10">
    <property type="entry name" value="Winged helix-like DNA-binding domain superfamily/Winged helix DNA-binding domain"/>
    <property type="match status" value="1"/>
</dbReference>
<keyword evidence="2" id="KW-0238">DNA-binding</keyword>
<reference evidence="2 3" key="1">
    <citation type="journal article" date="2019" name="ACS Chem. Biol.">
        <title>Identification and Mobilization of a Cryptic Antibiotic Biosynthesis Gene Locus from a Human-Pathogenic Nocardia Isolate.</title>
        <authorList>
            <person name="Herisse M."/>
            <person name="Ishida K."/>
            <person name="Porter J.L."/>
            <person name="Howden B."/>
            <person name="Hertweck C."/>
            <person name="Stinear T.P."/>
            <person name="Pidot S.J."/>
        </authorList>
    </citation>
    <scope>NUCLEOTIDE SEQUENCE [LARGE SCALE GENOMIC DNA]</scope>
    <source>
        <strain evidence="2 3">AUSMDU00024985</strain>
    </source>
</reference>
<sequence>MPAHHWPDAALSAREREVLVTWVLCDSKTDVAHRLYLSLGTVNTHITRIRAKYAAVGRTANTKAALVVRALQDGLIDLDEL</sequence>
<dbReference type="GO" id="GO:0006355">
    <property type="term" value="P:regulation of DNA-templated transcription"/>
    <property type="evidence" value="ECO:0007669"/>
    <property type="project" value="InterPro"/>
</dbReference>
<organism evidence="2 3">
    <name type="scientific">Nocardia brasiliensis</name>
    <dbReference type="NCBI Taxonomy" id="37326"/>
    <lineage>
        <taxon>Bacteria</taxon>
        <taxon>Bacillati</taxon>
        <taxon>Actinomycetota</taxon>
        <taxon>Actinomycetes</taxon>
        <taxon>Mycobacteriales</taxon>
        <taxon>Nocardiaceae</taxon>
        <taxon>Nocardia</taxon>
    </lineage>
</organism>
<accession>A0A6G9Y3K6</accession>
<dbReference type="GO" id="GO:0003677">
    <property type="term" value="F:DNA binding"/>
    <property type="evidence" value="ECO:0007669"/>
    <property type="project" value="UniProtKB-KW"/>
</dbReference>
<dbReference type="InterPro" id="IPR016032">
    <property type="entry name" value="Sig_transdc_resp-reg_C-effctor"/>
</dbReference>
<dbReference type="EMBL" id="CP046171">
    <property type="protein sequence ID" value="QIS07653.1"/>
    <property type="molecule type" value="Genomic_DNA"/>
</dbReference>
<dbReference type="Proteomes" id="UP000501705">
    <property type="component" value="Chromosome"/>
</dbReference>
<dbReference type="AlphaFoldDB" id="A0A6G9Y3K6"/>
<dbReference type="SMART" id="SM00421">
    <property type="entry name" value="HTH_LUXR"/>
    <property type="match status" value="1"/>
</dbReference>
<evidence type="ECO:0000313" key="2">
    <source>
        <dbReference type="EMBL" id="QIS07653.1"/>
    </source>
</evidence>
<gene>
    <name evidence="2" type="ORF">F5X71_24585</name>
</gene>
<evidence type="ECO:0000259" key="1">
    <source>
        <dbReference type="SMART" id="SM00421"/>
    </source>
</evidence>
<dbReference type="Pfam" id="PF00196">
    <property type="entry name" value="GerE"/>
    <property type="match status" value="1"/>
</dbReference>
<dbReference type="InterPro" id="IPR036388">
    <property type="entry name" value="WH-like_DNA-bd_sf"/>
</dbReference>